<protein>
    <recommendedName>
        <fullName evidence="9">Homeobox domain-containing protein</fullName>
    </recommendedName>
</protein>
<evidence type="ECO:0000256" key="8">
    <source>
        <dbReference type="SAM" id="MobiDB-lite"/>
    </source>
</evidence>
<dbReference type="InterPro" id="IPR017970">
    <property type="entry name" value="Homeobox_CS"/>
</dbReference>
<dbReference type="InterPro" id="IPR043378">
    <property type="entry name" value="PRRX1/2"/>
</dbReference>
<dbReference type="PRINTS" id="PR00031">
    <property type="entry name" value="HTHREPRESSR"/>
</dbReference>
<gene>
    <name evidence="10" type="ORF">PYX00_003528</name>
</gene>
<dbReference type="GO" id="GO:0005634">
    <property type="term" value="C:nucleus"/>
    <property type="evidence" value="ECO:0007669"/>
    <property type="project" value="UniProtKB-SubCell"/>
</dbReference>
<evidence type="ECO:0000256" key="3">
    <source>
        <dbReference type="ARBA" id="ARBA00023125"/>
    </source>
</evidence>
<dbReference type="InterPro" id="IPR009057">
    <property type="entry name" value="Homeodomain-like_sf"/>
</dbReference>
<comment type="caution">
    <text evidence="10">The sequence shown here is derived from an EMBL/GenBank/DDBJ whole genome shotgun (WGS) entry which is preliminary data.</text>
</comment>
<reference evidence="10" key="1">
    <citation type="journal article" date="2024" name="Gigascience">
        <title>Chromosome-level genome of the poultry shaft louse Menopon gallinae provides insight into the host-switching and adaptive evolution of parasitic lice.</title>
        <authorList>
            <person name="Xu Y."/>
            <person name="Ma L."/>
            <person name="Liu S."/>
            <person name="Liang Y."/>
            <person name="Liu Q."/>
            <person name="He Z."/>
            <person name="Tian L."/>
            <person name="Duan Y."/>
            <person name="Cai W."/>
            <person name="Li H."/>
            <person name="Song F."/>
        </authorList>
    </citation>
    <scope>NUCLEOTIDE SEQUENCE</scope>
    <source>
        <strain evidence="10">Cailab_2023a</strain>
    </source>
</reference>
<dbReference type="GO" id="GO:0000981">
    <property type="term" value="F:DNA-binding transcription factor activity, RNA polymerase II-specific"/>
    <property type="evidence" value="ECO:0007669"/>
    <property type="project" value="InterPro"/>
</dbReference>
<sequence length="260" mass="29331">MINFGGMLMPPAIARANCMQYPDHSSSDLTTLSGTASENSRRFSVTSLLDLEDFGRERGGHDTDRSEEDEFADPEDRKRKKPRRNRTTFTTAQLTALEKVFERTHYPDAFVREELARHVGLSEARVQVWFQNRRAKFRRNERSVMSQRNCPSRTAECTPTLTEQPLSPRTALPIPNVPDYSPYQSSWKTLESATGNITQYPMLTPAMTSCAFISSGITSPYTHANACMTSVTSPAQNYNLSSSIANLRFRAHEYSLSSQL</sequence>
<dbReference type="EMBL" id="JARGDH010000002">
    <property type="protein sequence ID" value="KAL0275773.1"/>
    <property type="molecule type" value="Genomic_DNA"/>
</dbReference>
<keyword evidence="4 6" id="KW-0371">Homeobox</keyword>
<dbReference type="SMART" id="SM00389">
    <property type="entry name" value="HOX"/>
    <property type="match status" value="1"/>
</dbReference>
<feature type="domain" description="Homeobox" evidence="9">
    <location>
        <begin position="80"/>
        <end position="140"/>
    </location>
</feature>
<feature type="region of interest" description="Disordered" evidence="8">
    <location>
        <begin position="142"/>
        <end position="163"/>
    </location>
</feature>
<feature type="compositionally biased region" description="Polar residues" evidence="8">
    <location>
        <begin position="143"/>
        <end position="163"/>
    </location>
</feature>
<proteinExistence type="predicted"/>
<dbReference type="SUPFAM" id="SSF46689">
    <property type="entry name" value="Homeodomain-like"/>
    <property type="match status" value="1"/>
</dbReference>
<accession>A0AAW2I229</accession>
<dbReference type="GO" id="GO:0000978">
    <property type="term" value="F:RNA polymerase II cis-regulatory region sequence-specific DNA binding"/>
    <property type="evidence" value="ECO:0007669"/>
    <property type="project" value="TreeGrafter"/>
</dbReference>
<dbReference type="PANTHER" id="PTHR46385">
    <property type="entry name" value="PAIRED MESODERM HOMEOBOX PROTEIN 1-RELATED"/>
    <property type="match status" value="1"/>
</dbReference>
<dbReference type="CDD" id="cd00086">
    <property type="entry name" value="homeodomain"/>
    <property type="match status" value="1"/>
</dbReference>
<dbReference type="Pfam" id="PF00046">
    <property type="entry name" value="Homeodomain"/>
    <property type="match status" value="1"/>
</dbReference>
<dbReference type="InterPro" id="IPR001356">
    <property type="entry name" value="HD"/>
</dbReference>
<dbReference type="PROSITE" id="PS00027">
    <property type="entry name" value="HOMEOBOX_1"/>
    <property type="match status" value="1"/>
</dbReference>
<feature type="region of interest" description="Disordered" evidence="8">
    <location>
        <begin position="54"/>
        <end position="86"/>
    </location>
</feature>
<dbReference type="PROSITE" id="PS50071">
    <property type="entry name" value="HOMEOBOX_2"/>
    <property type="match status" value="1"/>
</dbReference>
<evidence type="ECO:0000256" key="5">
    <source>
        <dbReference type="ARBA" id="ARBA00023242"/>
    </source>
</evidence>
<evidence type="ECO:0000256" key="4">
    <source>
        <dbReference type="ARBA" id="ARBA00023155"/>
    </source>
</evidence>
<dbReference type="Gene3D" id="1.10.10.60">
    <property type="entry name" value="Homeodomain-like"/>
    <property type="match status" value="1"/>
</dbReference>
<evidence type="ECO:0000256" key="2">
    <source>
        <dbReference type="ARBA" id="ARBA00022473"/>
    </source>
</evidence>
<organism evidence="10">
    <name type="scientific">Menopon gallinae</name>
    <name type="common">poultry shaft louse</name>
    <dbReference type="NCBI Taxonomy" id="328185"/>
    <lineage>
        <taxon>Eukaryota</taxon>
        <taxon>Metazoa</taxon>
        <taxon>Ecdysozoa</taxon>
        <taxon>Arthropoda</taxon>
        <taxon>Hexapoda</taxon>
        <taxon>Insecta</taxon>
        <taxon>Pterygota</taxon>
        <taxon>Neoptera</taxon>
        <taxon>Paraneoptera</taxon>
        <taxon>Psocodea</taxon>
        <taxon>Troctomorpha</taxon>
        <taxon>Phthiraptera</taxon>
        <taxon>Amblycera</taxon>
        <taxon>Menoponidae</taxon>
        <taxon>Menopon</taxon>
    </lineage>
</organism>
<dbReference type="InterPro" id="IPR000047">
    <property type="entry name" value="HTH_motif"/>
</dbReference>
<dbReference type="PANTHER" id="PTHR46385:SF4">
    <property type="entry name" value="PAIRED MESODERM HOMEOBOX PROTEIN 2-LIKE ISOFORM X1"/>
    <property type="match status" value="1"/>
</dbReference>
<evidence type="ECO:0000256" key="6">
    <source>
        <dbReference type="PROSITE-ProRule" id="PRU00108"/>
    </source>
</evidence>
<keyword evidence="5 6" id="KW-0539">Nucleus</keyword>
<evidence type="ECO:0000313" key="10">
    <source>
        <dbReference type="EMBL" id="KAL0275773.1"/>
    </source>
</evidence>
<keyword evidence="2" id="KW-0217">Developmental protein</keyword>
<name>A0AAW2I229_9NEOP</name>
<evidence type="ECO:0000259" key="9">
    <source>
        <dbReference type="PROSITE" id="PS50071"/>
    </source>
</evidence>
<evidence type="ECO:0000256" key="7">
    <source>
        <dbReference type="RuleBase" id="RU000682"/>
    </source>
</evidence>
<dbReference type="AlphaFoldDB" id="A0AAW2I229"/>
<comment type="subcellular location">
    <subcellularLocation>
        <location evidence="1 6 7">Nucleus</location>
    </subcellularLocation>
</comment>
<feature type="DNA-binding region" description="Homeobox" evidence="6">
    <location>
        <begin position="82"/>
        <end position="141"/>
    </location>
</feature>
<dbReference type="FunFam" id="1.10.10.60:FF:000066">
    <property type="entry name" value="Paired mesoderm homeobox protein 1"/>
    <property type="match status" value="1"/>
</dbReference>
<feature type="compositionally biased region" description="Basic and acidic residues" evidence="8">
    <location>
        <begin position="54"/>
        <end position="64"/>
    </location>
</feature>
<keyword evidence="3 6" id="KW-0238">DNA-binding</keyword>
<evidence type="ECO:0000256" key="1">
    <source>
        <dbReference type="ARBA" id="ARBA00004123"/>
    </source>
</evidence>